<dbReference type="NCBIfam" id="TIGR02887">
    <property type="entry name" value="spore_ger_x_C"/>
    <property type="match status" value="1"/>
</dbReference>
<evidence type="ECO:0000256" key="5">
    <source>
        <dbReference type="ARBA" id="ARBA00023136"/>
    </source>
</evidence>
<reference evidence="10" key="1">
    <citation type="submission" date="2022-01" db="EMBL/GenBank/DDBJ databases">
        <title>Paenibacillus spongiae sp. nov., isolated from marine sponge.</title>
        <authorList>
            <person name="Li Z."/>
            <person name="Zhang M."/>
        </authorList>
    </citation>
    <scope>NUCLEOTIDE SEQUENCE</scope>
    <source>
        <strain evidence="10">PHS-Z3</strain>
    </source>
</reference>
<dbReference type="InterPro" id="IPR008844">
    <property type="entry name" value="Spore_GerAC-like"/>
</dbReference>
<dbReference type="Gene3D" id="3.30.300.210">
    <property type="entry name" value="Nutrient germinant receptor protein C, domain 3"/>
    <property type="match status" value="1"/>
</dbReference>
<keyword evidence="6" id="KW-0564">Palmitate</keyword>
<comment type="subcellular location">
    <subcellularLocation>
        <location evidence="1">Membrane</location>
        <topology evidence="1">Lipid-anchor</topology>
    </subcellularLocation>
</comment>
<dbReference type="Pfam" id="PF25198">
    <property type="entry name" value="Spore_GerAC_N"/>
    <property type="match status" value="1"/>
</dbReference>
<evidence type="ECO:0000313" key="10">
    <source>
        <dbReference type="EMBL" id="UVI28775.1"/>
    </source>
</evidence>
<name>A0ABY5S5C4_9BACL</name>
<dbReference type="Proteomes" id="UP001057877">
    <property type="component" value="Chromosome"/>
</dbReference>
<evidence type="ECO:0000313" key="11">
    <source>
        <dbReference type="Proteomes" id="UP001057877"/>
    </source>
</evidence>
<proteinExistence type="inferred from homology"/>
<evidence type="ECO:0000256" key="4">
    <source>
        <dbReference type="ARBA" id="ARBA00022729"/>
    </source>
</evidence>
<evidence type="ECO:0000256" key="3">
    <source>
        <dbReference type="ARBA" id="ARBA00022544"/>
    </source>
</evidence>
<evidence type="ECO:0000256" key="6">
    <source>
        <dbReference type="ARBA" id="ARBA00023139"/>
    </source>
</evidence>
<feature type="domain" description="Spore germination GerAC-like C-terminal" evidence="8">
    <location>
        <begin position="210"/>
        <end position="361"/>
    </location>
</feature>
<dbReference type="PROSITE" id="PS51257">
    <property type="entry name" value="PROKAR_LIPOPROTEIN"/>
    <property type="match status" value="1"/>
</dbReference>
<evidence type="ECO:0000256" key="7">
    <source>
        <dbReference type="ARBA" id="ARBA00023288"/>
    </source>
</evidence>
<keyword evidence="4" id="KW-0732">Signal</keyword>
<keyword evidence="7" id="KW-0449">Lipoprotein</keyword>
<comment type="similarity">
    <text evidence="2">Belongs to the GerABKC lipoprotein family.</text>
</comment>
<feature type="domain" description="Spore germination protein N-terminal" evidence="9">
    <location>
        <begin position="24"/>
        <end position="200"/>
    </location>
</feature>
<dbReference type="InterPro" id="IPR057336">
    <property type="entry name" value="GerAC_N"/>
</dbReference>
<keyword evidence="3" id="KW-0309">Germination</keyword>
<keyword evidence="11" id="KW-1185">Reference proteome</keyword>
<keyword evidence="5" id="KW-0472">Membrane</keyword>
<dbReference type="PANTHER" id="PTHR35789">
    <property type="entry name" value="SPORE GERMINATION PROTEIN B3"/>
    <property type="match status" value="1"/>
</dbReference>
<protein>
    <submittedName>
        <fullName evidence="10">Ger(X)C family spore germination protein</fullName>
    </submittedName>
</protein>
<gene>
    <name evidence="10" type="ORF">L1F29_25535</name>
</gene>
<accession>A0ABY5S5C4</accession>
<organism evidence="10 11">
    <name type="scientific">Paenibacillus spongiae</name>
    <dbReference type="NCBI Taxonomy" id="2909671"/>
    <lineage>
        <taxon>Bacteria</taxon>
        <taxon>Bacillati</taxon>
        <taxon>Bacillota</taxon>
        <taxon>Bacilli</taxon>
        <taxon>Bacillales</taxon>
        <taxon>Paenibacillaceae</taxon>
        <taxon>Paenibacillus</taxon>
    </lineage>
</organism>
<sequence length="361" mass="40820">MKVRIGVVSLMICAMLTGCIVKTEVIEDIYIALAVAVDFDDSDHRNAGGSGSGRAIQVAVSVPEYKANRSVDNVIYKGKGNNLKDAQNKINYKSDQYLSIRKLGAFIMSEDVLRSGIKEYVEALSQDPMLSGRLILAMTEGKAADVLKSEYHPTNQPIGRYICSVVENNIHTFGLPLMNLHQFVYEWKGAGMDPVMPIINKSEHMAEIAGIALMKDAAYVGKLSTDEMIAYSWMKKNTSSSYNIWLPEQKLSIQNLKTRVRYQYKREDNRIHIRIHLDGDVADSAQGKFSETEIDQLSASVNRQLEKRCEALIDKLQRLNTDPLGIGNFVRSRSRDWNEESWKRIYPKLNMHVVVVSKLRR</sequence>
<evidence type="ECO:0000259" key="9">
    <source>
        <dbReference type="Pfam" id="PF25198"/>
    </source>
</evidence>
<dbReference type="InterPro" id="IPR046953">
    <property type="entry name" value="Spore_GerAC-like_C"/>
</dbReference>
<dbReference type="RefSeq" id="WP_258384863.1">
    <property type="nucleotide sequence ID" value="NZ_CP091430.1"/>
</dbReference>
<evidence type="ECO:0000259" key="8">
    <source>
        <dbReference type="Pfam" id="PF05504"/>
    </source>
</evidence>
<dbReference type="EMBL" id="CP091430">
    <property type="protein sequence ID" value="UVI28775.1"/>
    <property type="molecule type" value="Genomic_DNA"/>
</dbReference>
<dbReference type="Pfam" id="PF05504">
    <property type="entry name" value="Spore_GerAC"/>
    <property type="match status" value="1"/>
</dbReference>
<evidence type="ECO:0000256" key="2">
    <source>
        <dbReference type="ARBA" id="ARBA00007886"/>
    </source>
</evidence>
<dbReference type="InterPro" id="IPR038501">
    <property type="entry name" value="Spore_GerAC_C_sf"/>
</dbReference>
<dbReference type="PANTHER" id="PTHR35789:SF1">
    <property type="entry name" value="SPORE GERMINATION PROTEIN B3"/>
    <property type="match status" value="1"/>
</dbReference>
<evidence type="ECO:0000256" key="1">
    <source>
        <dbReference type="ARBA" id="ARBA00004635"/>
    </source>
</evidence>